<sequence>MRELPTPSDVQLSIVRPGGDLENPIRMIIRVERGKTITLEILPHEFALALTGSSDRGAKMYLRNIEVKRIGGDA</sequence>
<dbReference type="Proteomes" id="UP000033924">
    <property type="component" value="Unassembled WGS sequence"/>
</dbReference>
<proteinExistence type="predicted"/>
<evidence type="ECO:0000313" key="3">
    <source>
        <dbReference type="Proteomes" id="UP000033924"/>
    </source>
</evidence>
<reference evidence="1 3" key="1">
    <citation type="submission" date="2015-01" db="EMBL/GenBank/DDBJ databases">
        <title>Erwinia tracheiphila.</title>
        <authorList>
            <person name="Shapiro L.R."/>
        </authorList>
    </citation>
    <scope>NUCLEOTIDE SEQUENCE [LARGE SCALE GENOMIC DNA]</scope>
    <source>
        <strain evidence="1 3">BuffGH</strain>
    </source>
</reference>
<gene>
    <name evidence="1" type="ORF">SY86_09635</name>
    <name evidence="2" type="ORF">SY86_11895</name>
</gene>
<protein>
    <submittedName>
        <fullName evidence="1">Uncharacterized protein</fullName>
    </submittedName>
</protein>
<organism evidence="1 3">
    <name type="scientific">Erwinia tracheiphila</name>
    <dbReference type="NCBI Taxonomy" id="65700"/>
    <lineage>
        <taxon>Bacteria</taxon>
        <taxon>Pseudomonadati</taxon>
        <taxon>Pseudomonadota</taxon>
        <taxon>Gammaproteobacteria</taxon>
        <taxon>Enterobacterales</taxon>
        <taxon>Erwiniaceae</taxon>
        <taxon>Erwinia</taxon>
    </lineage>
</organism>
<evidence type="ECO:0000313" key="2">
    <source>
        <dbReference type="EMBL" id="KKF35970.1"/>
    </source>
</evidence>
<dbReference type="AlphaFoldDB" id="A0A0M2K8D0"/>
<dbReference type="EMBL" id="JXNU01000003">
    <property type="protein sequence ID" value="KKF35630.1"/>
    <property type="molecule type" value="Genomic_DNA"/>
</dbReference>
<accession>A0A0M2K8D0</accession>
<dbReference type="EMBL" id="JXNU01000003">
    <property type="protein sequence ID" value="KKF35970.1"/>
    <property type="molecule type" value="Genomic_DNA"/>
</dbReference>
<name>A0A0M2K8D0_9GAMM</name>
<comment type="caution">
    <text evidence="1">The sequence shown here is derived from an EMBL/GenBank/DDBJ whole genome shotgun (WGS) entry which is preliminary data.</text>
</comment>
<dbReference type="PATRIC" id="fig|65700.7.peg.2429"/>
<dbReference type="RefSeq" id="WP_046372000.1">
    <property type="nucleotide sequence ID" value="NZ_CP089932.1"/>
</dbReference>
<evidence type="ECO:0000313" key="1">
    <source>
        <dbReference type="EMBL" id="KKF35630.1"/>
    </source>
</evidence>
<keyword evidence="3" id="KW-1185">Reference proteome</keyword>